<evidence type="ECO:0000256" key="7">
    <source>
        <dbReference type="RuleBase" id="RU000492"/>
    </source>
</evidence>
<dbReference type="GO" id="GO:0003724">
    <property type="term" value="F:RNA helicase activity"/>
    <property type="evidence" value="ECO:0007669"/>
    <property type="project" value="UniProtKB-EC"/>
</dbReference>
<dbReference type="InterPro" id="IPR011545">
    <property type="entry name" value="DEAD/DEAH_box_helicase_dom"/>
</dbReference>
<dbReference type="InterPro" id="IPR027417">
    <property type="entry name" value="P-loop_NTPase"/>
</dbReference>
<feature type="domain" description="Helicase ATP-binding" evidence="10">
    <location>
        <begin position="123"/>
        <end position="316"/>
    </location>
</feature>
<dbReference type="Proteomes" id="UP000241769">
    <property type="component" value="Unassembled WGS sequence"/>
</dbReference>
<dbReference type="Pfam" id="PF00271">
    <property type="entry name" value="Helicase_C"/>
    <property type="match status" value="1"/>
</dbReference>
<feature type="compositionally biased region" description="Polar residues" evidence="9">
    <location>
        <begin position="634"/>
        <end position="643"/>
    </location>
</feature>
<sequence length="650" mass="73235">MGGDDGELQLNLDVSSEKKSRADGGVSVLPKDLPNRKRKEPETTRKQKALIAKKVATAPLPGTQSLKKIEEETTHDDTKRDPSVFGDAITSFEDFKLNERLNHAIKEKLQLSNPTSIQRMGIGYLLKSERDAMIKAETGSGKTLTYLIPVLHKLHTLSLTQKIFREQGTYAVVLVPTRELCIQVLSTLTKLTSSTPFIIPGAVMGGEKKASEKARLRKGITVLVATPGRLLDHLNTTSSLRVDNLRYLVLDEADRLLDMGFERDVNTIVDIFRRQSQSRVKSGKGDHGFQSILISATLKEGIERLAGQNLRDPEFISTEKKEKKEKKKEGGEELKKEEEFAAPKQLQQYYVSVECKDRLTTLVSFVRWKSQKSTKMILFLSNTDSVDFLYAIMTQSRFPFVKSKKEEDNEEAPQALIPLKIHRLHGNLPQVDRTKVYVEFNEAKSGVMICSDVAARGMDFPGVEWIVQYDPPGETTEYIHRIGRTARLGKIGNALVFLLPSEIQYIEQLKRHKIAVVGIDANEIRSTLPMQKKIESQDVSHDLQLYYERMVMDDPELAGLARRGFTSFVRAYSTHSKEAKHIFHVKNLHLGHVAKSFALREQPKDVTSQQSRKAKAANREKTKSSKVQAAMSRRGNTMQTAHTSEFDAGF</sequence>
<dbReference type="GO" id="GO:0003723">
    <property type="term" value="F:RNA binding"/>
    <property type="evidence" value="ECO:0007669"/>
    <property type="project" value="UniProtKB-UniRule"/>
</dbReference>
<evidence type="ECO:0000259" key="10">
    <source>
        <dbReference type="PROSITE" id="PS51192"/>
    </source>
</evidence>
<feature type="region of interest" description="Disordered" evidence="9">
    <location>
        <begin position="317"/>
        <end position="336"/>
    </location>
</feature>
<dbReference type="STRING" id="1890364.A0A2P6MPD9"/>
<dbReference type="Pfam" id="PF13959">
    <property type="entry name" value="CTE_SPB4"/>
    <property type="match status" value="1"/>
</dbReference>
<feature type="compositionally biased region" description="Basic and acidic residues" evidence="9">
    <location>
        <begin position="33"/>
        <end position="45"/>
    </location>
</feature>
<dbReference type="InterPro" id="IPR001650">
    <property type="entry name" value="Helicase_C-like"/>
</dbReference>
<evidence type="ECO:0000259" key="11">
    <source>
        <dbReference type="PROSITE" id="PS51194"/>
    </source>
</evidence>
<evidence type="ECO:0000256" key="8">
    <source>
        <dbReference type="RuleBase" id="RU365068"/>
    </source>
</evidence>
<dbReference type="SMART" id="SM00487">
    <property type="entry name" value="DEXDc"/>
    <property type="match status" value="1"/>
</dbReference>
<evidence type="ECO:0000313" key="13">
    <source>
        <dbReference type="EMBL" id="PRP73567.1"/>
    </source>
</evidence>
<evidence type="ECO:0000256" key="6">
    <source>
        <dbReference type="PROSITE-ProRule" id="PRU00552"/>
    </source>
</evidence>
<comment type="similarity">
    <text evidence="7">Belongs to the DEAD box helicase family.</text>
</comment>
<dbReference type="PROSITE" id="PS51195">
    <property type="entry name" value="Q_MOTIF"/>
    <property type="match status" value="1"/>
</dbReference>
<dbReference type="PROSITE" id="PS00039">
    <property type="entry name" value="DEAD_ATP_HELICASE"/>
    <property type="match status" value="1"/>
</dbReference>
<evidence type="ECO:0000256" key="4">
    <source>
        <dbReference type="ARBA" id="ARBA00022840"/>
    </source>
</evidence>
<dbReference type="PANTHER" id="PTHR24031">
    <property type="entry name" value="RNA HELICASE"/>
    <property type="match status" value="1"/>
</dbReference>
<evidence type="ECO:0000256" key="5">
    <source>
        <dbReference type="ARBA" id="ARBA00022884"/>
    </source>
</evidence>
<dbReference type="InterPro" id="IPR025313">
    <property type="entry name" value="SPB4-like_CTE"/>
</dbReference>
<proteinExistence type="inferred from homology"/>
<dbReference type="SMART" id="SM00490">
    <property type="entry name" value="HELICc"/>
    <property type="match status" value="1"/>
</dbReference>
<keyword evidence="3 7" id="KW-0347">Helicase</keyword>
<evidence type="ECO:0000256" key="3">
    <source>
        <dbReference type="ARBA" id="ARBA00022806"/>
    </source>
</evidence>
<comment type="domain">
    <text evidence="8">The Q motif is unique to and characteristic of the DEAD box family of RNA helicases and controls ATP binding and hydrolysis.</text>
</comment>
<evidence type="ECO:0000256" key="2">
    <source>
        <dbReference type="ARBA" id="ARBA00022801"/>
    </source>
</evidence>
<dbReference type="AlphaFoldDB" id="A0A2P6MPD9"/>
<keyword evidence="14" id="KW-1185">Reference proteome</keyword>
<dbReference type="SMART" id="SM01178">
    <property type="entry name" value="DUF4217"/>
    <property type="match status" value="1"/>
</dbReference>
<dbReference type="Pfam" id="PF00270">
    <property type="entry name" value="DEAD"/>
    <property type="match status" value="1"/>
</dbReference>
<accession>A0A2P6MPD9</accession>
<comment type="catalytic activity">
    <reaction evidence="8">
        <text>ATP + H2O = ADP + phosphate + H(+)</text>
        <dbReference type="Rhea" id="RHEA:13065"/>
        <dbReference type="ChEBI" id="CHEBI:15377"/>
        <dbReference type="ChEBI" id="CHEBI:15378"/>
        <dbReference type="ChEBI" id="CHEBI:30616"/>
        <dbReference type="ChEBI" id="CHEBI:43474"/>
        <dbReference type="ChEBI" id="CHEBI:456216"/>
        <dbReference type="EC" id="3.6.4.13"/>
    </reaction>
</comment>
<evidence type="ECO:0000259" key="12">
    <source>
        <dbReference type="PROSITE" id="PS51195"/>
    </source>
</evidence>
<reference evidence="13 14" key="1">
    <citation type="journal article" date="2018" name="Genome Biol. Evol.">
        <title>Multiple Roots of Fruiting Body Formation in Amoebozoa.</title>
        <authorList>
            <person name="Hillmann F."/>
            <person name="Forbes G."/>
            <person name="Novohradska S."/>
            <person name="Ferling I."/>
            <person name="Riege K."/>
            <person name="Groth M."/>
            <person name="Westermann M."/>
            <person name="Marz M."/>
            <person name="Spaller T."/>
            <person name="Winckler T."/>
            <person name="Schaap P."/>
            <person name="Glockner G."/>
        </authorList>
    </citation>
    <scope>NUCLEOTIDE SEQUENCE [LARGE SCALE GENOMIC DNA]</scope>
    <source>
        <strain evidence="13 14">Jena</strain>
    </source>
</reference>
<protein>
    <recommendedName>
        <fullName evidence="8">ATP-dependent RNA helicase</fullName>
        <ecNumber evidence="8">3.6.4.13</ecNumber>
    </recommendedName>
</protein>
<keyword evidence="2 7" id="KW-0378">Hydrolase</keyword>
<dbReference type="OrthoDB" id="422663at2759"/>
<organism evidence="13 14">
    <name type="scientific">Planoprotostelium fungivorum</name>
    <dbReference type="NCBI Taxonomy" id="1890364"/>
    <lineage>
        <taxon>Eukaryota</taxon>
        <taxon>Amoebozoa</taxon>
        <taxon>Evosea</taxon>
        <taxon>Variosea</taxon>
        <taxon>Cavosteliida</taxon>
        <taxon>Cavosteliaceae</taxon>
        <taxon>Planoprotostelium</taxon>
    </lineage>
</organism>
<dbReference type="InterPro" id="IPR014014">
    <property type="entry name" value="RNA_helicase_DEAD_Q_motif"/>
</dbReference>
<evidence type="ECO:0000313" key="14">
    <source>
        <dbReference type="Proteomes" id="UP000241769"/>
    </source>
</evidence>
<dbReference type="InterPro" id="IPR014001">
    <property type="entry name" value="Helicase_ATP-bd"/>
</dbReference>
<evidence type="ECO:0000256" key="1">
    <source>
        <dbReference type="ARBA" id="ARBA00022741"/>
    </source>
</evidence>
<keyword evidence="1 7" id="KW-0547">Nucleotide-binding</keyword>
<dbReference type="PROSITE" id="PS51192">
    <property type="entry name" value="HELICASE_ATP_BIND_1"/>
    <property type="match status" value="1"/>
</dbReference>
<gene>
    <name evidence="13" type="ORF">PROFUN_02576</name>
</gene>
<dbReference type="InParanoid" id="A0A2P6MPD9"/>
<dbReference type="GO" id="GO:0016887">
    <property type="term" value="F:ATP hydrolysis activity"/>
    <property type="evidence" value="ECO:0007669"/>
    <property type="project" value="RHEA"/>
</dbReference>
<comment type="function">
    <text evidence="8">RNA helicase.</text>
</comment>
<dbReference type="PROSITE" id="PS51194">
    <property type="entry name" value="HELICASE_CTER"/>
    <property type="match status" value="1"/>
</dbReference>
<evidence type="ECO:0000256" key="9">
    <source>
        <dbReference type="SAM" id="MobiDB-lite"/>
    </source>
</evidence>
<dbReference type="EC" id="3.6.4.13" evidence="8"/>
<feature type="domain" description="Helicase C-terminal" evidence="11">
    <location>
        <begin position="345"/>
        <end position="536"/>
    </location>
</feature>
<keyword evidence="4 7" id="KW-0067">ATP-binding</keyword>
<dbReference type="CDD" id="cd18787">
    <property type="entry name" value="SF2_C_DEAD"/>
    <property type="match status" value="1"/>
</dbReference>
<name>A0A2P6MPD9_9EUKA</name>
<dbReference type="InterPro" id="IPR000629">
    <property type="entry name" value="RNA-helicase_DEAD-box_CS"/>
</dbReference>
<dbReference type="GO" id="GO:0005524">
    <property type="term" value="F:ATP binding"/>
    <property type="evidence" value="ECO:0007669"/>
    <property type="project" value="UniProtKB-UniRule"/>
</dbReference>
<dbReference type="FunCoup" id="A0A2P6MPD9">
    <property type="interactions" value="348"/>
</dbReference>
<feature type="region of interest" description="Disordered" evidence="9">
    <location>
        <begin position="601"/>
        <end position="650"/>
    </location>
</feature>
<dbReference type="CDD" id="cd17949">
    <property type="entry name" value="DEADc_DDX31"/>
    <property type="match status" value="1"/>
</dbReference>
<feature type="compositionally biased region" description="Basic and acidic residues" evidence="9">
    <location>
        <begin position="67"/>
        <end position="82"/>
    </location>
</feature>
<dbReference type="EMBL" id="MDYQ01000599">
    <property type="protein sequence ID" value="PRP73567.1"/>
    <property type="molecule type" value="Genomic_DNA"/>
</dbReference>
<dbReference type="Gene3D" id="3.40.50.300">
    <property type="entry name" value="P-loop containing nucleotide triphosphate hydrolases"/>
    <property type="match status" value="2"/>
</dbReference>
<feature type="region of interest" description="Disordered" evidence="9">
    <location>
        <begin position="1"/>
        <end position="82"/>
    </location>
</feature>
<dbReference type="SUPFAM" id="SSF52540">
    <property type="entry name" value="P-loop containing nucleoside triphosphate hydrolases"/>
    <property type="match status" value="1"/>
</dbReference>
<feature type="domain" description="DEAD-box RNA helicase Q" evidence="12">
    <location>
        <begin position="90"/>
        <end position="119"/>
    </location>
</feature>
<comment type="caution">
    <text evidence="13">The sequence shown here is derived from an EMBL/GenBank/DDBJ whole genome shotgun (WGS) entry which is preliminary data.</text>
</comment>
<keyword evidence="5 8" id="KW-0694">RNA-binding</keyword>
<feature type="short sequence motif" description="Q motif" evidence="6">
    <location>
        <begin position="90"/>
        <end position="119"/>
    </location>
</feature>